<reference evidence="1 2" key="1">
    <citation type="submission" date="2019-04" db="EMBL/GenBank/DDBJ databases">
        <title>High contiguity whole genome sequence and gene annotation resource for two Venturia nashicola isolates.</title>
        <authorList>
            <person name="Prokchorchik M."/>
            <person name="Won K."/>
            <person name="Lee Y."/>
            <person name="Choi E.D."/>
            <person name="Segonzac C."/>
            <person name="Sohn K.H."/>
        </authorList>
    </citation>
    <scope>NUCLEOTIDE SEQUENCE [LARGE SCALE GENOMIC DNA]</scope>
    <source>
        <strain evidence="1 2">PRI2</strain>
    </source>
</reference>
<evidence type="ECO:0000313" key="1">
    <source>
        <dbReference type="EMBL" id="TID20204.1"/>
    </source>
</evidence>
<accession>A0A4Z1PCE6</accession>
<evidence type="ECO:0000313" key="2">
    <source>
        <dbReference type="Proteomes" id="UP000298493"/>
    </source>
</evidence>
<gene>
    <name evidence="1" type="ORF">E6O75_ATG07664</name>
</gene>
<sequence length="85" mass="9517">MTDPITIRLLNRDNYSQGGTGWDGHSWDGMGSHGIGWEVMDRIGRELMAWDGKSWHGMGHGMGWVMAWDGSWHGMGHGMGWELMG</sequence>
<dbReference type="EMBL" id="SNSC02000011">
    <property type="protein sequence ID" value="TID20204.1"/>
    <property type="molecule type" value="Genomic_DNA"/>
</dbReference>
<proteinExistence type="predicted"/>
<organism evidence="1 2">
    <name type="scientific">Venturia nashicola</name>
    <dbReference type="NCBI Taxonomy" id="86259"/>
    <lineage>
        <taxon>Eukaryota</taxon>
        <taxon>Fungi</taxon>
        <taxon>Dikarya</taxon>
        <taxon>Ascomycota</taxon>
        <taxon>Pezizomycotina</taxon>
        <taxon>Dothideomycetes</taxon>
        <taxon>Pleosporomycetidae</taxon>
        <taxon>Venturiales</taxon>
        <taxon>Venturiaceae</taxon>
        <taxon>Venturia</taxon>
    </lineage>
</organism>
<dbReference type="Proteomes" id="UP000298493">
    <property type="component" value="Unassembled WGS sequence"/>
</dbReference>
<keyword evidence="2" id="KW-1185">Reference proteome</keyword>
<dbReference type="AlphaFoldDB" id="A0A4Z1PCE6"/>
<protein>
    <submittedName>
        <fullName evidence="1">Uncharacterized protein</fullName>
    </submittedName>
</protein>
<name>A0A4Z1PCE6_9PEZI</name>
<comment type="caution">
    <text evidence="1">The sequence shown here is derived from an EMBL/GenBank/DDBJ whole genome shotgun (WGS) entry which is preliminary data.</text>
</comment>